<evidence type="ECO:0000256" key="12">
    <source>
        <dbReference type="RuleBase" id="RU362015"/>
    </source>
</evidence>
<dbReference type="EMBL" id="JAULSW010000009">
    <property type="protein sequence ID" value="KAK3370356.1"/>
    <property type="molecule type" value="Genomic_DNA"/>
</dbReference>
<evidence type="ECO:0000256" key="2">
    <source>
        <dbReference type="ARBA" id="ARBA00004851"/>
    </source>
</evidence>
<name>A0AAE0K5B8_9PEZI</name>
<keyword evidence="8 11" id="KW-0119">Carbohydrate metabolism</keyword>
<dbReference type="InterPro" id="IPR013320">
    <property type="entry name" value="ConA-like_dom_sf"/>
</dbReference>
<keyword evidence="16" id="KW-1185">Reference proteome</keyword>
<keyword evidence="9 11" id="KW-0326">Glycosidase</keyword>
<feature type="active site" description="Nucleophile" evidence="11">
    <location>
        <position position="101"/>
    </location>
</feature>
<keyword evidence="10 11" id="KW-0624">Polysaccharide degradation</keyword>
<evidence type="ECO:0000313" key="16">
    <source>
        <dbReference type="Proteomes" id="UP001285441"/>
    </source>
</evidence>
<dbReference type="InterPro" id="IPR013319">
    <property type="entry name" value="GH11/12"/>
</dbReference>
<feature type="signal peptide" evidence="13">
    <location>
        <begin position="1"/>
        <end position="22"/>
    </location>
</feature>
<sequence length="219" mass="23348">MVSFTALVQAVLALSATVQVTAAPTASYFWSSWSDGKPKLNTKNEADGKFSVKWSGDKGNFVIGKGWNPGGNREIVYSGTFEPIGNGYLAIYGWTTSPLVEYYIIESYGEHKPSDNPEAKMKGNLTSDGGVYEIMTKQRVNKPSIQGTATFAQYWSIRTEKRVGGTVTTGNHFKAWEAAGLKMGKQNYMIVAVEGQDSSGSASITVGVPPAAPAATGAA</sequence>
<feature type="chain" id="PRO_5041941775" description="Endo-1,4-beta-xylanase" evidence="13">
    <location>
        <begin position="23"/>
        <end position="219"/>
    </location>
</feature>
<feature type="domain" description="GH11" evidence="14">
    <location>
        <begin position="16"/>
        <end position="207"/>
    </location>
</feature>
<dbReference type="InterPro" id="IPR001137">
    <property type="entry name" value="Glyco_hydro_11"/>
</dbReference>
<proteinExistence type="inferred from homology"/>
<reference evidence="15" key="2">
    <citation type="submission" date="2023-06" db="EMBL/GenBank/DDBJ databases">
        <authorList>
            <consortium name="Lawrence Berkeley National Laboratory"/>
            <person name="Haridas S."/>
            <person name="Hensen N."/>
            <person name="Bonometti L."/>
            <person name="Westerberg I."/>
            <person name="Brannstrom I.O."/>
            <person name="Guillou S."/>
            <person name="Cros-Aarteil S."/>
            <person name="Calhoun S."/>
            <person name="Kuo A."/>
            <person name="Mondo S."/>
            <person name="Pangilinan J."/>
            <person name="Riley R."/>
            <person name="LaButti K."/>
            <person name="Andreopoulos B."/>
            <person name="Lipzen A."/>
            <person name="Chen C."/>
            <person name="Yanf M."/>
            <person name="Daum C."/>
            <person name="Ng V."/>
            <person name="Clum A."/>
            <person name="Steindorff A."/>
            <person name="Ohm R."/>
            <person name="Martin F."/>
            <person name="Silar P."/>
            <person name="Natvig D."/>
            <person name="Lalanne C."/>
            <person name="Gautier V."/>
            <person name="Ament-velasquez S.L."/>
            <person name="Kruys A."/>
            <person name="Hutchinson M.I."/>
            <person name="Powell A.J."/>
            <person name="Barry K."/>
            <person name="Miller A.N."/>
            <person name="Grigoriev I.V."/>
            <person name="Debuchy R."/>
            <person name="Gladieux P."/>
            <person name="Thoren M.H."/>
            <person name="Johannesson H."/>
        </authorList>
    </citation>
    <scope>NUCLEOTIDE SEQUENCE</scope>
    <source>
        <strain evidence="15">CBS 232.78</strain>
    </source>
</reference>
<protein>
    <recommendedName>
        <fullName evidence="4 11">Endo-1,4-beta-xylanase</fullName>
        <ecNumber evidence="4 11">3.2.1.8</ecNumber>
    </recommendedName>
</protein>
<evidence type="ECO:0000256" key="10">
    <source>
        <dbReference type="ARBA" id="ARBA00023326"/>
    </source>
</evidence>
<evidence type="ECO:0000256" key="13">
    <source>
        <dbReference type="SAM" id="SignalP"/>
    </source>
</evidence>
<feature type="active site" description="Proton donor" evidence="11">
    <location>
        <position position="194"/>
    </location>
</feature>
<organism evidence="15 16">
    <name type="scientific">Podospora didyma</name>
    <dbReference type="NCBI Taxonomy" id="330526"/>
    <lineage>
        <taxon>Eukaryota</taxon>
        <taxon>Fungi</taxon>
        <taxon>Dikarya</taxon>
        <taxon>Ascomycota</taxon>
        <taxon>Pezizomycotina</taxon>
        <taxon>Sordariomycetes</taxon>
        <taxon>Sordariomycetidae</taxon>
        <taxon>Sordariales</taxon>
        <taxon>Podosporaceae</taxon>
        <taxon>Podospora</taxon>
    </lineage>
</organism>
<dbReference type="PROSITE" id="PS51761">
    <property type="entry name" value="GH11_3"/>
    <property type="match status" value="1"/>
</dbReference>
<evidence type="ECO:0000256" key="5">
    <source>
        <dbReference type="ARBA" id="ARBA00022651"/>
    </source>
</evidence>
<evidence type="ECO:0000256" key="3">
    <source>
        <dbReference type="ARBA" id="ARBA00007792"/>
    </source>
</evidence>
<dbReference type="PRINTS" id="PR00911">
    <property type="entry name" value="GLHYDRLASE11"/>
</dbReference>
<keyword evidence="7 11" id="KW-0378">Hydrolase</keyword>
<keyword evidence="6 13" id="KW-0732">Signal</keyword>
<evidence type="ECO:0000256" key="6">
    <source>
        <dbReference type="ARBA" id="ARBA00022729"/>
    </source>
</evidence>
<evidence type="ECO:0000256" key="1">
    <source>
        <dbReference type="ARBA" id="ARBA00000681"/>
    </source>
</evidence>
<dbReference type="Pfam" id="PF00457">
    <property type="entry name" value="Glyco_hydro_11"/>
    <property type="match status" value="1"/>
</dbReference>
<dbReference type="EC" id="3.2.1.8" evidence="4 11"/>
<comment type="caution">
    <text evidence="15">The sequence shown here is derived from an EMBL/GenBank/DDBJ whole genome shotgun (WGS) entry which is preliminary data.</text>
</comment>
<evidence type="ECO:0000256" key="9">
    <source>
        <dbReference type="ARBA" id="ARBA00023295"/>
    </source>
</evidence>
<dbReference type="PROSITE" id="PS00776">
    <property type="entry name" value="GH11_1"/>
    <property type="match status" value="1"/>
</dbReference>
<dbReference type="Gene3D" id="2.60.120.180">
    <property type="match status" value="1"/>
</dbReference>
<dbReference type="AlphaFoldDB" id="A0AAE0K5B8"/>
<comment type="pathway">
    <text evidence="2 11 12">Glycan degradation; xylan degradation.</text>
</comment>
<dbReference type="PANTHER" id="PTHR46828:SF2">
    <property type="entry name" value="ENDO-1,4-BETA-XYLANASE A-RELATED"/>
    <property type="match status" value="1"/>
</dbReference>
<reference evidence="15" key="1">
    <citation type="journal article" date="2023" name="Mol. Phylogenet. Evol.">
        <title>Genome-scale phylogeny and comparative genomics of the fungal order Sordariales.</title>
        <authorList>
            <person name="Hensen N."/>
            <person name="Bonometti L."/>
            <person name="Westerberg I."/>
            <person name="Brannstrom I.O."/>
            <person name="Guillou S."/>
            <person name="Cros-Aarteil S."/>
            <person name="Calhoun S."/>
            <person name="Haridas S."/>
            <person name="Kuo A."/>
            <person name="Mondo S."/>
            <person name="Pangilinan J."/>
            <person name="Riley R."/>
            <person name="LaButti K."/>
            <person name="Andreopoulos B."/>
            <person name="Lipzen A."/>
            <person name="Chen C."/>
            <person name="Yan M."/>
            <person name="Daum C."/>
            <person name="Ng V."/>
            <person name="Clum A."/>
            <person name="Steindorff A."/>
            <person name="Ohm R.A."/>
            <person name="Martin F."/>
            <person name="Silar P."/>
            <person name="Natvig D.O."/>
            <person name="Lalanne C."/>
            <person name="Gautier V."/>
            <person name="Ament-Velasquez S.L."/>
            <person name="Kruys A."/>
            <person name="Hutchinson M.I."/>
            <person name="Powell A.J."/>
            <person name="Barry K."/>
            <person name="Miller A.N."/>
            <person name="Grigoriev I.V."/>
            <person name="Debuchy R."/>
            <person name="Gladieux P."/>
            <person name="Hiltunen Thoren M."/>
            <person name="Johannesson H."/>
        </authorList>
    </citation>
    <scope>NUCLEOTIDE SEQUENCE</scope>
    <source>
        <strain evidence="15">CBS 232.78</strain>
    </source>
</reference>
<dbReference type="GO" id="GO:0031176">
    <property type="term" value="F:endo-1,4-beta-xylanase activity"/>
    <property type="evidence" value="ECO:0007669"/>
    <property type="project" value="UniProtKB-UniRule"/>
</dbReference>
<comment type="catalytic activity">
    <reaction evidence="1 11 12">
        <text>Endohydrolysis of (1-&gt;4)-beta-D-xylosidic linkages in xylans.</text>
        <dbReference type="EC" id="3.2.1.8"/>
    </reaction>
</comment>
<accession>A0AAE0K5B8</accession>
<dbReference type="PANTHER" id="PTHR46828">
    <property type="entry name" value="ENDO-1,4-BETA-XYLANASE A-RELATED"/>
    <property type="match status" value="1"/>
</dbReference>
<dbReference type="InterPro" id="IPR018208">
    <property type="entry name" value="GH11_AS_1"/>
</dbReference>
<comment type="similarity">
    <text evidence="3 11 12">Belongs to the glycosyl hydrolase 11 (cellulase G) family.</text>
</comment>
<evidence type="ECO:0000256" key="11">
    <source>
        <dbReference type="PROSITE-ProRule" id="PRU01097"/>
    </source>
</evidence>
<evidence type="ECO:0000256" key="4">
    <source>
        <dbReference type="ARBA" id="ARBA00012590"/>
    </source>
</evidence>
<dbReference type="SUPFAM" id="SSF49899">
    <property type="entry name" value="Concanavalin A-like lectins/glucanases"/>
    <property type="match status" value="1"/>
</dbReference>
<evidence type="ECO:0000259" key="14">
    <source>
        <dbReference type="PROSITE" id="PS51761"/>
    </source>
</evidence>
<dbReference type="GO" id="GO:0045493">
    <property type="term" value="P:xylan catabolic process"/>
    <property type="evidence" value="ECO:0007669"/>
    <property type="project" value="UniProtKB-UniRule"/>
</dbReference>
<evidence type="ECO:0000256" key="8">
    <source>
        <dbReference type="ARBA" id="ARBA00023277"/>
    </source>
</evidence>
<evidence type="ECO:0000313" key="15">
    <source>
        <dbReference type="EMBL" id="KAK3370356.1"/>
    </source>
</evidence>
<dbReference type="InterPro" id="IPR033123">
    <property type="entry name" value="GH11_dom"/>
</dbReference>
<dbReference type="Proteomes" id="UP001285441">
    <property type="component" value="Unassembled WGS sequence"/>
</dbReference>
<evidence type="ECO:0000256" key="7">
    <source>
        <dbReference type="ARBA" id="ARBA00022801"/>
    </source>
</evidence>
<keyword evidence="5 11" id="KW-0858">Xylan degradation</keyword>
<gene>
    <name evidence="15" type="ORF">B0H63DRAFT_454537</name>
</gene>